<dbReference type="AlphaFoldDB" id="A0A8B5Y4Z9"/>
<evidence type="ECO:0000259" key="1">
    <source>
        <dbReference type="Pfam" id="PF13333"/>
    </source>
</evidence>
<evidence type="ECO:0000313" key="2">
    <source>
        <dbReference type="EMBL" id="TVX84210.1"/>
    </source>
</evidence>
<dbReference type="EMBL" id="VNKI01000001">
    <property type="protein sequence ID" value="TVX84210.1"/>
    <property type="molecule type" value="Genomic_DNA"/>
</dbReference>
<dbReference type="Proteomes" id="UP000317770">
    <property type="component" value="Unassembled WGS sequence"/>
</dbReference>
<feature type="domain" description="Integrase catalytic" evidence="1">
    <location>
        <begin position="4"/>
        <end position="46"/>
    </location>
</feature>
<name>A0A8B5Y4Z9_9BACI</name>
<gene>
    <name evidence="2" type="ORF">FQP34_03080</name>
</gene>
<reference evidence="2 3" key="1">
    <citation type="submission" date="2019-07" db="EMBL/GenBank/DDBJ databases">
        <title>Genome assembly of Bacillus simplex strain GGC-P6A.</title>
        <authorList>
            <person name="Jennings M.E."/>
            <person name="Barton H.A."/>
        </authorList>
    </citation>
    <scope>NUCLEOTIDE SEQUENCE [LARGE SCALE GENOMIC DNA]</scope>
    <source>
        <strain evidence="2 3">GGC-P6A</strain>
    </source>
</reference>
<dbReference type="InterPro" id="IPR001584">
    <property type="entry name" value="Integrase_cat-core"/>
</dbReference>
<accession>A0A8B5Y4Z9</accession>
<evidence type="ECO:0000313" key="3">
    <source>
        <dbReference type="Proteomes" id="UP000317770"/>
    </source>
</evidence>
<sequence length="60" mass="7068">MRCNFSGIMKSELHYLKEFESVEHFKQELAKYREYYNQGKIKRHVPGTISSSCPTGRLTI</sequence>
<protein>
    <submittedName>
        <fullName evidence="2">IS3 family transposase</fullName>
    </submittedName>
</protein>
<comment type="caution">
    <text evidence="2">The sequence shown here is derived from an EMBL/GenBank/DDBJ whole genome shotgun (WGS) entry which is preliminary data.</text>
</comment>
<dbReference type="GO" id="GO:0015074">
    <property type="term" value="P:DNA integration"/>
    <property type="evidence" value="ECO:0007669"/>
    <property type="project" value="InterPro"/>
</dbReference>
<proteinExistence type="predicted"/>
<organism evidence="2 3">
    <name type="scientific">Peribacillus simplex</name>
    <dbReference type="NCBI Taxonomy" id="1478"/>
    <lineage>
        <taxon>Bacteria</taxon>
        <taxon>Bacillati</taxon>
        <taxon>Bacillota</taxon>
        <taxon>Bacilli</taxon>
        <taxon>Bacillales</taxon>
        <taxon>Bacillaceae</taxon>
        <taxon>Peribacillus</taxon>
    </lineage>
</organism>
<dbReference type="Pfam" id="PF13333">
    <property type="entry name" value="rve_2"/>
    <property type="match status" value="1"/>
</dbReference>